<proteinExistence type="inferred from homology"/>
<dbReference type="AlphaFoldDB" id="A0AAD8YWE1"/>
<dbReference type="PANTHER" id="PTHR24559:SF440">
    <property type="entry name" value="RIBONUCLEASE H"/>
    <property type="match status" value="1"/>
</dbReference>
<dbReference type="Proteomes" id="UP001239994">
    <property type="component" value="Unassembled WGS sequence"/>
</dbReference>
<evidence type="ECO:0000313" key="6">
    <source>
        <dbReference type="Proteomes" id="UP001239994"/>
    </source>
</evidence>
<reference evidence="5" key="1">
    <citation type="submission" date="2023-03" db="EMBL/GenBank/DDBJ databases">
        <title>Electrophorus voltai genome.</title>
        <authorList>
            <person name="Bian C."/>
        </authorList>
    </citation>
    <scope>NUCLEOTIDE SEQUENCE</scope>
    <source>
        <strain evidence="5">CB-2022</strain>
        <tissue evidence="5">Muscle</tissue>
    </source>
</reference>
<evidence type="ECO:0000256" key="3">
    <source>
        <dbReference type="SAM" id="MobiDB-lite"/>
    </source>
</evidence>
<evidence type="ECO:0000256" key="2">
    <source>
        <dbReference type="ARBA" id="ARBA00012180"/>
    </source>
</evidence>
<evidence type="ECO:0000256" key="1">
    <source>
        <dbReference type="ARBA" id="ARBA00010879"/>
    </source>
</evidence>
<dbReference type="EMBL" id="JAROKS010000023">
    <property type="protein sequence ID" value="KAK1788517.1"/>
    <property type="molecule type" value="Genomic_DNA"/>
</dbReference>
<feature type="domain" description="Reverse transcriptase" evidence="4">
    <location>
        <begin position="197"/>
        <end position="357"/>
    </location>
</feature>
<dbReference type="SUPFAM" id="SSF56672">
    <property type="entry name" value="DNA/RNA polymerases"/>
    <property type="match status" value="1"/>
</dbReference>
<dbReference type="Pfam" id="PF00078">
    <property type="entry name" value="RVT_1"/>
    <property type="match status" value="1"/>
</dbReference>
<comment type="caution">
    <text evidence="5">The sequence shown here is derived from an EMBL/GenBank/DDBJ whole genome shotgun (WGS) entry which is preliminary data.</text>
</comment>
<dbReference type="Gene3D" id="3.30.70.270">
    <property type="match status" value="1"/>
</dbReference>
<organism evidence="5 6">
    <name type="scientific">Electrophorus voltai</name>
    <dbReference type="NCBI Taxonomy" id="2609070"/>
    <lineage>
        <taxon>Eukaryota</taxon>
        <taxon>Metazoa</taxon>
        <taxon>Chordata</taxon>
        <taxon>Craniata</taxon>
        <taxon>Vertebrata</taxon>
        <taxon>Euteleostomi</taxon>
        <taxon>Actinopterygii</taxon>
        <taxon>Neopterygii</taxon>
        <taxon>Teleostei</taxon>
        <taxon>Ostariophysi</taxon>
        <taxon>Gymnotiformes</taxon>
        <taxon>Gymnotoidei</taxon>
        <taxon>Gymnotidae</taxon>
        <taxon>Electrophorus</taxon>
    </lineage>
</organism>
<dbReference type="InterPro" id="IPR043502">
    <property type="entry name" value="DNA/RNA_pol_sf"/>
</dbReference>
<dbReference type="InterPro" id="IPR053134">
    <property type="entry name" value="RNA-dir_DNA_polymerase"/>
</dbReference>
<sequence length="357" mass="39682">MFCLIIAYQLDIASHFLCVGNVTECAATRKQSEQPRLGSPVGYPDGNAGAAEAGNLGALLDGVTPLSPPGSTTTGGNRNSRAEEPQRSPCSWTQKGYDPGWENTRKAAMCGNHHATEGASKDVLLKATSIESPGAEKQVSIPQEYEDLVQVFSPTKATQLPPHRDWDCAITLQAWCRIYALSQEEERAIDQNITEALEQGYIHPSTSPASARVFFVKKKDRSLRPCVHYWGLRKLLIPYLYPLPLVPAALEQLRGARYFTKLDLQNAYNLIQVREGDEWKTAFSTSKGHYEYLVLPYGLATALSIFQAYINEVLREFLRRSIVTYVDDILIYSSSWNQHVCDVRALDLTAEPAILQG</sequence>
<dbReference type="PANTHER" id="PTHR24559">
    <property type="entry name" value="TRANSPOSON TY3-I GAG-POL POLYPROTEIN"/>
    <property type="match status" value="1"/>
</dbReference>
<keyword evidence="6" id="KW-1185">Reference proteome</keyword>
<dbReference type="Gene3D" id="3.10.10.10">
    <property type="entry name" value="HIV Type 1 Reverse Transcriptase, subunit A, domain 1"/>
    <property type="match status" value="1"/>
</dbReference>
<comment type="similarity">
    <text evidence="1">Belongs to the beta type-B retroviral polymerase family. HERV class-II K(HML-2) pol subfamily.</text>
</comment>
<dbReference type="GO" id="GO:0004523">
    <property type="term" value="F:RNA-DNA hybrid ribonuclease activity"/>
    <property type="evidence" value="ECO:0007669"/>
    <property type="project" value="UniProtKB-EC"/>
</dbReference>
<dbReference type="EC" id="3.1.26.4" evidence="2"/>
<accession>A0AAD8YWE1</accession>
<dbReference type="InterPro" id="IPR043128">
    <property type="entry name" value="Rev_trsase/Diguanyl_cyclase"/>
</dbReference>
<evidence type="ECO:0000259" key="4">
    <source>
        <dbReference type="PROSITE" id="PS50878"/>
    </source>
</evidence>
<feature type="region of interest" description="Disordered" evidence="3">
    <location>
        <begin position="29"/>
        <end position="96"/>
    </location>
</feature>
<feature type="compositionally biased region" description="Low complexity" evidence="3">
    <location>
        <begin position="45"/>
        <end position="62"/>
    </location>
</feature>
<protein>
    <recommendedName>
        <fullName evidence="2">ribonuclease H</fullName>
        <ecNumber evidence="2">3.1.26.4</ecNumber>
    </recommendedName>
</protein>
<dbReference type="PROSITE" id="PS50878">
    <property type="entry name" value="RT_POL"/>
    <property type="match status" value="1"/>
</dbReference>
<feature type="compositionally biased region" description="Low complexity" evidence="3">
    <location>
        <begin position="69"/>
        <end position="79"/>
    </location>
</feature>
<dbReference type="InterPro" id="IPR000477">
    <property type="entry name" value="RT_dom"/>
</dbReference>
<gene>
    <name evidence="5" type="ORF">P4O66_016939</name>
</gene>
<dbReference type="CDD" id="cd01647">
    <property type="entry name" value="RT_LTR"/>
    <property type="match status" value="1"/>
</dbReference>
<evidence type="ECO:0000313" key="5">
    <source>
        <dbReference type="EMBL" id="KAK1788517.1"/>
    </source>
</evidence>
<name>A0AAD8YWE1_9TELE</name>